<reference evidence="1 2" key="1">
    <citation type="journal article" date="2012" name="J. Bacteriol.">
        <title>Genome sequence of 'Candidatus Methanomethylophilus alvus' Mx1201, a methanogenic archaeon from the human gut belonging to a seventh order of methanogens.</title>
        <authorList>
            <person name="Borrel G."/>
            <person name="Harris H.M."/>
            <person name="Tottey W."/>
            <person name="Mihajlovski A."/>
            <person name="Parisot N."/>
            <person name="Peyretaillade E."/>
            <person name="Peyret P."/>
            <person name="Gribaldo S."/>
            <person name="O'Toole P.W."/>
            <person name="Brugere J.F."/>
        </authorList>
    </citation>
    <scope>NUCLEOTIDE SEQUENCE [LARGE SCALE GENOMIC DNA]</scope>
    <source>
        <strain evidence="1 2">Mx1201</strain>
    </source>
</reference>
<dbReference type="HOGENOM" id="CLU_3322763_0_0_2"/>
<organism evidence="1 2">
    <name type="scientific">Methanomethylophilus alvi (strain Mx1201)</name>
    <dbReference type="NCBI Taxonomy" id="1236689"/>
    <lineage>
        <taxon>Archaea</taxon>
        <taxon>Methanobacteriati</taxon>
        <taxon>Thermoplasmatota</taxon>
        <taxon>Thermoplasmata</taxon>
        <taxon>Methanomassiliicoccales</taxon>
        <taxon>Methanomethylophilaceae</taxon>
        <taxon>Methanomethylophilus</taxon>
    </lineage>
</organism>
<protein>
    <submittedName>
        <fullName evidence="1">Uncharacterized protein</fullName>
    </submittedName>
</protein>
<evidence type="ECO:0000313" key="2">
    <source>
        <dbReference type="Proteomes" id="UP000012672"/>
    </source>
</evidence>
<gene>
    <name evidence="1" type="ORF">MMALV_08330</name>
</gene>
<name>M9SB70_METAX</name>
<dbReference type="EMBL" id="CP004049">
    <property type="protein sequence ID" value="AGI85571.1"/>
    <property type="molecule type" value="Genomic_DNA"/>
</dbReference>
<proteinExistence type="predicted"/>
<dbReference type="AlphaFoldDB" id="M9SB70"/>
<dbReference type="InParanoid" id="M9SB70"/>
<accession>M9SB70</accession>
<keyword evidence="2" id="KW-1185">Reference proteome</keyword>
<dbReference type="Proteomes" id="UP000012672">
    <property type="component" value="Chromosome"/>
</dbReference>
<sequence>MAAFKELNPDWKPDEDSILYDEGAPYKGFLYQKALGRF</sequence>
<evidence type="ECO:0000313" key="1">
    <source>
        <dbReference type="EMBL" id="AGI85571.1"/>
    </source>
</evidence>
<dbReference type="KEGG" id="max:MMALV_08330"/>